<feature type="region of interest" description="Disordered" evidence="7">
    <location>
        <begin position="334"/>
        <end position="364"/>
    </location>
</feature>
<dbReference type="InterPro" id="IPR018114">
    <property type="entry name" value="TRYPSIN_HIS"/>
</dbReference>
<accession>A0A8S1CFW0</accession>
<dbReference type="AlphaFoldDB" id="A0A8S1CFW0"/>
<comment type="similarity">
    <text evidence="1">Belongs to the peptidase S1 family.</text>
</comment>
<dbReference type="SUPFAM" id="SSF50494">
    <property type="entry name" value="Trypsin-like serine proteases"/>
    <property type="match status" value="1"/>
</dbReference>
<keyword evidence="11" id="KW-1185">Reference proteome</keyword>
<dbReference type="PROSITE" id="PS00134">
    <property type="entry name" value="TRYPSIN_HIS"/>
    <property type="match status" value="1"/>
</dbReference>
<dbReference type="InterPro" id="IPR050430">
    <property type="entry name" value="Peptidase_S1"/>
</dbReference>
<dbReference type="FunFam" id="2.40.10.10:FF:000068">
    <property type="entry name" value="transmembrane protease serine 2"/>
    <property type="match status" value="1"/>
</dbReference>
<organism evidence="10 11">
    <name type="scientific">Cloeon dipterum</name>
    <dbReference type="NCBI Taxonomy" id="197152"/>
    <lineage>
        <taxon>Eukaryota</taxon>
        <taxon>Metazoa</taxon>
        <taxon>Ecdysozoa</taxon>
        <taxon>Arthropoda</taxon>
        <taxon>Hexapoda</taxon>
        <taxon>Insecta</taxon>
        <taxon>Pterygota</taxon>
        <taxon>Palaeoptera</taxon>
        <taxon>Ephemeroptera</taxon>
        <taxon>Pisciforma</taxon>
        <taxon>Baetidae</taxon>
        <taxon>Cloeon</taxon>
    </lineage>
</organism>
<feature type="compositionally biased region" description="Basic residues" evidence="7">
    <location>
        <begin position="343"/>
        <end position="364"/>
    </location>
</feature>
<evidence type="ECO:0000256" key="4">
    <source>
        <dbReference type="ARBA" id="ARBA00022825"/>
    </source>
</evidence>
<dbReference type="OrthoDB" id="5565075at2759"/>
<evidence type="ECO:0000259" key="9">
    <source>
        <dbReference type="PROSITE" id="PS50240"/>
    </source>
</evidence>
<dbReference type="InterPro" id="IPR043504">
    <property type="entry name" value="Peptidase_S1_PA_chymotrypsin"/>
</dbReference>
<evidence type="ECO:0000256" key="5">
    <source>
        <dbReference type="ARBA" id="ARBA00023157"/>
    </source>
</evidence>
<evidence type="ECO:0000256" key="3">
    <source>
        <dbReference type="ARBA" id="ARBA00022801"/>
    </source>
</evidence>
<evidence type="ECO:0000256" key="7">
    <source>
        <dbReference type="SAM" id="MobiDB-lite"/>
    </source>
</evidence>
<feature type="signal peptide" evidence="8">
    <location>
        <begin position="1"/>
        <end position="19"/>
    </location>
</feature>
<dbReference type="CDD" id="cd00190">
    <property type="entry name" value="Tryp_SPc"/>
    <property type="match status" value="1"/>
</dbReference>
<comment type="caution">
    <text evidence="10">The sequence shown here is derived from an EMBL/GenBank/DDBJ whole genome shotgun (WGS) entry which is preliminary data.</text>
</comment>
<dbReference type="Gene3D" id="2.40.10.10">
    <property type="entry name" value="Trypsin-like serine proteases"/>
    <property type="match status" value="1"/>
</dbReference>
<protein>
    <recommendedName>
        <fullName evidence="9">Peptidase S1 domain-containing protein</fullName>
    </recommendedName>
</protein>
<feature type="domain" description="Peptidase S1" evidence="9">
    <location>
        <begin position="79"/>
        <end position="331"/>
    </location>
</feature>
<evidence type="ECO:0000313" key="11">
    <source>
        <dbReference type="Proteomes" id="UP000494165"/>
    </source>
</evidence>
<dbReference type="Proteomes" id="UP000494165">
    <property type="component" value="Unassembled WGS sequence"/>
</dbReference>
<keyword evidence="2 6" id="KW-0645">Protease</keyword>
<evidence type="ECO:0000256" key="2">
    <source>
        <dbReference type="ARBA" id="ARBA00022670"/>
    </source>
</evidence>
<dbReference type="InterPro" id="IPR001254">
    <property type="entry name" value="Trypsin_dom"/>
</dbReference>
<dbReference type="Pfam" id="PF00089">
    <property type="entry name" value="Trypsin"/>
    <property type="match status" value="2"/>
</dbReference>
<evidence type="ECO:0000313" key="10">
    <source>
        <dbReference type="EMBL" id="CAB3367226.1"/>
    </source>
</evidence>
<dbReference type="PANTHER" id="PTHR24276">
    <property type="entry name" value="POLYSERASE-RELATED"/>
    <property type="match status" value="1"/>
</dbReference>
<dbReference type="PANTHER" id="PTHR24276:SF98">
    <property type="entry name" value="FI18310P1-RELATED"/>
    <property type="match status" value="1"/>
</dbReference>
<reference evidence="10 11" key="1">
    <citation type="submission" date="2020-04" db="EMBL/GenBank/DDBJ databases">
        <authorList>
            <person name="Alioto T."/>
            <person name="Alioto T."/>
            <person name="Gomez Garrido J."/>
        </authorList>
    </citation>
    <scope>NUCLEOTIDE SEQUENCE [LARGE SCALE GENOMIC DNA]</scope>
</reference>
<proteinExistence type="inferred from homology"/>
<evidence type="ECO:0000256" key="8">
    <source>
        <dbReference type="SAM" id="SignalP"/>
    </source>
</evidence>
<dbReference type="SMART" id="SM00020">
    <property type="entry name" value="Tryp_SPc"/>
    <property type="match status" value="1"/>
</dbReference>
<dbReference type="PRINTS" id="PR00722">
    <property type="entry name" value="CHYMOTRYPSIN"/>
</dbReference>
<dbReference type="GO" id="GO:0006508">
    <property type="term" value="P:proteolysis"/>
    <property type="evidence" value="ECO:0007669"/>
    <property type="project" value="UniProtKB-KW"/>
</dbReference>
<keyword evidence="5" id="KW-1015">Disulfide bond</keyword>
<dbReference type="PROSITE" id="PS00135">
    <property type="entry name" value="TRYPSIN_SER"/>
    <property type="match status" value="1"/>
</dbReference>
<keyword evidence="3 6" id="KW-0378">Hydrolase</keyword>
<dbReference type="GO" id="GO:0004252">
    <property type="term" value="F:serine-type endopeptidase activity"/>
    <property type="evidence" value="ECO:0007669"/>
    <property type="project" value="InterPro"/>
</dbReference>
<name>A0A8S1CFW0_9INSE</name>
<dbReference type="PROSITE" id="PS50240">
    <property type="entry name" value="TRYPSIN_DOM"/>
    <property type="match status" value="1"/>
</dbReference>
<dbReference type="EMBL" id="CADEPI010000029">
    <property type="protein sequence ID" value="CAB3367226.1"/>
    <property type="molecule type" value="Genomic_DNA"/>
</dbReference>
<keyword evidence="4 6" id="KW-0720">Serine protease</keyword>
<dbReference type="InterPro" id="IPR033116">
    <property type="entry name" value="TRYPSIN_SER"/>
</dbReference>
<sequence length="378" mass="41967">MLYFRACILLLIFAKKAQCTDTETGENATSRDVFKGKTFMHRTKPIPSEKKDSVLERMKKRRQEAALKKDGTVQIGKRIIRGRFAKKGEFPYQVAVIADVDEICGGSLISLRHVLTAAHCVYGKHKFDLILGSLDQETADEGSTTISSTKAEYHNLYNNETLANDIAIIYLPNAVRETDYIKRITLPTRQQSSKVGQPGTTATIAGWGRTSDGKMKISYSQYHIRETKCFSASMDVSQKLKTANLNILPKSECDDAYGEENILSSNVCAFGDNGDSTCQGDSGGPLVEKVGNERVQIGLVSFGAGEGCEKSYPEVYTRVSSYISWIKQRSEVSSSSIANKSPPKNKRKQKHVNKKQNKKAKQKIIKPKKLIIGNNAFF</sequence>
<evidence type="ECO:0000256" key="1">
    <source>
        <dbReference type="ARBA" id="ARBA00007664"/>
    </source>
</evidence>
<dbReference type="InterPro" id="IPR009003">
    <property type="entry name" value="Peptidase_S1_PA"/>
</dbReference>
<evidence type="ECO:0000256" key="6">
    <source>
        <dbReference type="RuleBase" id="RU363034"/>
    </source>
</evidence>
<dbReference type="InterPro" id="IPR001314">
    <property type="entry name" value="Peptidase_S1A"/>
</dbReference>
<feature type="chain" id="PRO_5035713702" description="Peptidase S1 domain-containing protein" evidence="8">
    <location>
        <begin position="20"/>
        <end position="378"/>
    </location>
</feature>
<gene>
    <name evidence="10" type="ORF">CLODIP_2_CD04301</name>
</gene>
<keyword evidence="8" id="KW-0732">Signal</keyword>